<dbReference type="InterPro" id="IPR023214">
    <property type="entry name" value="HAD_sf"/>
</dbReference>
<dbReference type="InterPro" id="IPR006439">
    <property type="entry name" value="HAD-SF_hydro_IA"/>
</dbReference>
<dbReference type="Gene3D" id="3.40.50.1000">
    <property type="entry name" value="HAD superfamily/HAD-like"/>
    <property type="match status" value="1"/>
</dbReference>
<dbReference type="OrthoDB" id="2363873at2759"/>
<evidence type="ECO:0008006" key="6">
    <source>
        <dbReference type="Google" id="ProtNLM"/>
    </source>
</evidence>
<evidence type="ECO:0000256" key="1">
    <source>
        <dbReference type="ARBA" id="ARBA00008106"/>
    </source>
</evidence>
<name>A0A8H3ERJ0_9LECA</name>
<dbReference type="Gene3D" id="1.10.150.240">
    <property type="entry name" value="Putative phosphatase, domain 2"/>
    <property type="match status" value="1"/>
</dbReference>
<sequence>MPDESRTFIKKNLGAADDPYNHLSAATERHQDADYISQKPSTASPTSPTEPQPHNVLTMPTPKPRAIFFDFMGTCLDWHTSAVSALPSSIPLDTRSQLALAWRQAYFDSNAARLAAQLPPEDIDLTLLSTLTALLSSTYPEHVPLFDEPTKQACVAAWHSMRAWPDVLPALTALKAAGHSLFVFANGTTRLQLDLCRSAGLRGVFEMCFSSELLGVYKPAKESYRRVLELVRVSPEEAVQVAAHAYDTRGAREVGMRTVYVRRWTDDVREDMEAVRGENDAFLEDMNGLVEVVGRL</sequence>
<keyword evidence="5" id="KW-1185">Reference proteome</keyword>
<evidence type="ECO:0000313" key="4">
    <source>
        <dbReference type="EMBL" id="CAF9912101.1"/>
    </source>
</evidence>
<comment type="caution">
    <text evidence="4">The sequence shown here is derived from an EMBL/GenBank/DDBJ whole genome shotgun (WGS) entry which is preliminary data.</text>
</comment>
<dbReference type="InterPro" id="IPR006328">
    <property type="entry name" value="2-HAD"/>
</dbReference>
<organism evidence="4 5">
    <name type="scientific">Heterodermia speciosa</name>
    <dbReference type="NCBI Taxonomy" id="116794"/>
    <lineage>
        <taxon>Eukaryota</taxon>
        <taxon>Fungi</taxon>
        <taxon>Dikarya</taxon>
        <taxon>Ascomycota</taxon>
        <taxon>Pezizomycotina</taxon>
        <taxon>Lecanoromycetes</taxon>
        <taxon>OSLEUM clade</taxon>
        <taxon>Lecanoromycetidae</taxon>
        <taxon>Caliciales</taxon>
        <taxon>Physciaceae</taxon>
        <taxon>Heterodermia</taxon>
    </lineage>
</organism>
<dbReference type="SFLD" id="SFLDS00003">
    <property type="entry name" value="Haloacid_Dehalogenase"/>
    <property type="match status" value="1"/>
</dbReference>
<dbReference type="InterPro" id="IPR051540">
    <property type="entry name" value="S-2-haloacid_dehalogenase"/>
</dbReference>
<gene>
    <name evidence="4" type="ORF">HETSPECPRED_000831</name>
</gene>
<accession>A0A8H3ERJ0</accession>
<dbReference type="EMBL" id="CAJPDS010000011">
    <property type="protein sequence ID" value="CAF9912101.1"/>
    <property type="molecule type" value="Genomic_DNA"/>
</dbReference>
<dbReference type="GO" id="GO:0019120">
    <property type="term" value="F:hydrolase activity, acting on acid halide bonds, in C-halide compounds"/>
    <property type="evidence" value="ECO:0007669"/>
    <property type="project" value="InterPro"/>
</dbReference>
<keyword evidence="2" id="KW-0378">Hydrolase</keyword>
<proteinExistence type="inferred from homology"/>
<evidence type="ECO:0000256" key="3">
    <source>
        <dbReference type="SAM" id="MobiDB-lite"/>
    </source>
</evidence>
<comment type="similarity">
    <text evidence="1">Belongs to the HAD-like hydrolase superfamily. S-2-haloalkanoic acid dehalogenase family.</text>
</comment>
<dbReference type="PANTHER" id="PTHR43316">
    <property type="entry name" value="HYDROLASE, HALOACID DELAHOGENASE-RELATED"/>
    <property type="match status" value="1"/>
</dbReference>
<dbReference type="InterPro" id="IPR023198">
    <property type="entry name" value="PGP-like_dom2"/>
</dbReference>
<dbReference type="InterPro" id="IPR036412">
    <property type="entry name" value="HAD-like_sf"/>
</dbReference>
<protein>
    <recommendedName>
        <fullName evidence="6">Haloacid dehalogenase</fullName>
    </recommendedName>
</protein>
<dbReference type="PRINTS" id="PR00413">
    <property type="entry name" value="HADHALOGNASE"/>
</dbReference>
<dbReference type="PANTHER" id="PTHR43316:SF3">
    <property type="entry name" value="HALOACID DEHALOGENASE, TYPE II (AFU_ORTHOLOGUE AFUA_2G07750)-RELATED"/>
    <property type="match status" value="1"/>
</dbReference>
<reference evidence="4" key="1">
    <citation type="submission" date="2021-03" db="EMBL/GenBank/DDBJ databases">
        <authorList>
            <person name="Tagirdzhanova G."/>
        </authorList>
    </citation>
    <scope>NUCLEOTIDE SEQUENCE</scope>
</reference>
<dbReference type="NCBIfam" id="TIGR01428">
    <property type="entry name" value="HAD_type_II"/>
    <property type="match status" value="1"/>
</dbReference>
<evidence type="ECO:0000313" key="5">
    <source>
        <dbReference type="Proteomes" id="UP000664521"/>
    </source>
</evidence>
<dbReference type="Pfam" id="PF00702">
    <property type="entry name" value="Hydrolase"/>
    <property type="match status" value="1"/>
</dbReference>
<dbReference type="SUPFAM" id="SSF56784">
    <property type="entry name" value="HAD-like"/>
    <property type="match status" value="1"/>
</dbReference>
<feature type="compositionally biased region" description="Low complexity" evidence="3">
    <location>
        <begin position="40"/>
        <end position="53"/>
    </location>
</feature>
<evidence type="ECO:0000256" key="2">
    <source>
        <dbReference type="ARBA" id="ARBA00022801"/>
    </source>
</evidence>
<dbReference type="SFLD" id="SFLDG01129">
    <property type="entry name" value="C1.5:_HAD__Beta-PGM__Phosphata"/>
    <property type="match status" value="1"/>
</dbReference>
<dbReference type="GO" id="GO:0016791">
    <property type="term" value="F:phosphatase activity"/>
    <property type="evidence" value="ECO:0007669"/>
    <property type="project" value="UniProtKB-ARBA"/>
</dbReference>
<dbReference type="AlphaFoldDB" id="A0A8H3ERJ0"/>
<dbReference type="Proteomes" id="UP000664521">
    <property type="component" value="Unassembled WGS sequence"/>
</dbReference>
<feature type="region of interest" description="Disordered" evidence="3">
    <location>
        <begin position="1"/>
        <end position="56"/>
    </location>
</feature>